<dbReference type="Gene3D" id="3.40.50.80">
    <property type="entry name" value="Nucleotide-binding domain of ferredoxin-NADP reductase (FNR) module"/>
    <property type="match status" value="1"/>
</dbReference>
<comment type="caution">
    <text evidence="12">The sequence shown here is derived from an EMBL/GenBank/DDBJ whole genome shotgun (WGS) entry which is preliminary data.</text>
</comment>
<dbReference type="PROSITE" id="PS51384">
    <property type="entry name" value="FAD_FR"/>
    <property type="match status" value="1"/>
</dbReference>
<dbReference type="CDD" id="cd06186">
    <property type="entry name" value="NOX_Duox_like_FAD_NADP"/>
    <property type="match status" value="1"/>
</dbReference>
<feature type="transmembrane region" description="Helical" evidence="10">
    <location>
        <begin position="915"/>
        <end position="935"/>
    </location>
</feature>
<dbReference type="OrthoDB" id="167398at2759"/>
<gene>
    <name evidence="12" type="ORF">B0A48_12826</name>
</gene>
<organism evidence="12 13">
    <name type="scientific">Cryoendolithus antarcticus</name>
    <dbReference type="NCBI Taxonomy" id="1507870"/>
    <lineage>
        <taxon>Eukaryota</taxon>
        <taxon>Fungi</taxon>
        <taxon>Dikarya</taxon>
        <taxon>Ascomycota</taxon>
        <taxon>Pezizomycotina</taxon>
        <taxon>Dothideomycetes</taxon>
        <taxon>Dothideomycetidae</taxon>
        <taxon>Cladosporiales</taxon>
        <taxon>Cladosporiaceae</taxon>
        <taxon>Cryoendolithus</taxon>
    </lineage>
</organism>
<dbReference type="PANTHER" id="PTHR32361">
    <property type="entry name" value="FERRIC/CUPRIC REDUCTASE TRANSMEMBRANE COMPONENT"/>
    <property type="match status" value="1"/>
</dbReference>
<sequence length="1001" mass="112594">MSLRARIFALGPDDEYGVFANDLGDKRRELLQMLTEGISFTNWFILTYQIALLGVLLVLAAWHYYDILSKKRQVRRLQYSTLRRSVTFDTERENDVEQPAAIHRNGRVRQQKEQVKVSEWSSLLDDPESPQCKPTTSLRLRSLLMYQPLSMPLTNRPLPENATSLLIACLLGLNIFYAAYNISWTLPLMFLWSDRTALCFAANLPWLYLLGAKNQPLRLLTGYSYERLNKLHRRLGAWMCFLAALHTSSMLAVWYYFFLPSGRSLGWFLTEKTVLLGLITLACYEMLYFTSLARFRRWWYELFLGTHVILQAAALVFLYLHHRGSRIYVGVTLAIFLVDRVVFRALMKSRHADAEVRVMDDGNTIMLSADWQLPKASKVSSLLHQHIKRGWEPAQHVFVTAPALGRGHALQAHPFTIASAAPSRRSGSQHAWLNLIIRCQDGFTKDLLRYAQQKSSLNVRLDGPYGSSHALDMLRSSDACLLVAGGSGIAVAYPILWALLNECNDAPRLHRRVGLIWITHEASHTDWLGHERLDELKQLGLYMVLPPSTVKAGRPDVAELVRASIDQLTHGLDGDTKTGVVVSGSDAIMLSLVYSAHLTLAGSEEGVMDVLQRARFQPDREPLKANLALHLDDDRVIGPLHFLNPTRARFHHTNASEKITIADPTRSQTSKTPGIAYKWSSRNNRKGRHAIAISHDWSPTWRAPAATNDAKEVAKGLWRMCTTFPVWDVSYLVAIIFTLGSVVWVLNAFFVFYPDLKPESVFGGEILYGGGITAFIGATIFEIGSVLLMLEAINENRAGCFGWALEQVYEEHSDRAAVPRLVASEKACTHHHVNRKSLVGKATAAEQKADENQGDARGWTWWPSTQDLRTHYLHDLGFLACSSQMTGATIFWISGFTALPGIYNNLSPRAVTGVYWTPQVIGGLGFVISGSLFMLETQKHWWQPAPKVLGWHIGLWNLIGGWGFMLSPCFGYSSAEWAQFQAGCSTFWGKFRLPDAVTSVY</sequence>
<feature type="domain" description="FAD-binding FR-type" evidence="11">
    <location>
        <begin position="340"/>
        <end position="471"/>
    </location>
</feature>
<evidence type="ECO:0000256" key="4">
    <source>
        <dbReference type="ARBA" id="ARBA00022692"/>
    </source>
</evidence>
<keyword evidence="8" id="KW-0406">Ion transport</keyword>
<evidence type="ECO:0000256" key="2">
    <source>
        <dbReference type="ARBA" id="ARBA00006278"/>
    </source>
</evidence>
<name>A0A1V8SQ39_9PEZI</name>
<evidence type="ECO:0000256" key="8">
    <source>
        <dbReference type="ARBA" id="ARBA00023065"/>
    </source>
</evidence>
<evidence type="ECO:0000259" key="11">
    <source>
        <dbReference type="PROSITE" id="PS51384"/>
    </source>
</evidence>
<dbReference type="SUPFAM" id="SSF52343">
    <property type="entry name" value="Ferredoxin reductase-like, C-terminal NADP-linked domain"/>
    <property type="match status" value="1"/>
</dbReference>
<protein>
    <recommendedName>
        <fullName evidence="11">FAD-binding FR-type domain-containing protein</fullName>
    </recommendedName>
</protein>
<dbReference type="InterPro" id="IPR017927">
    <property type="entry name" value="FAD-bd_FR_type"/>
</dbReference>
<dbReference type="InParanoid" id="A0A1V8SQ39"/>
<dbReference type="PANTHER" id="PTHR32361:SF28">
    <property type="entry name" value="FRP1P"/>
    <property type="match status" value="1"/>
</dbReference>
<dbReference type="SFLD" id="SFLDG01168">
    <property type="entry name" value="Ferric_reductase_subgroup_(FRE"/>
    <property type="match status" value="1"/>
</dbReference>
<dbReference type="InterPro" id="IPR051410">
    <property type="entry name" value="Ferric/Cupric_Reductase"/>
</dbReference>
<dbReference type="AlphaFoldDB" id="A0A1V8SQ39"/>
<dbReference type="GO" id="GO:0006879">
    <property type="term" value="P:intracellular iron ion homeostasis"/>
    <property type="evidence" value="ECO:0007669"/>
    <property type="project" value="TreeGrafter"/>
</dbReference>
<keyword evidence="5" id="KW-0249">Electron transport</keyword>
<dbReference type="InterPro" id="IPR013121">
    <property type="entry name" value="Fe_red_NAD-bd_6"/>
</dbReference>
<dbReference type="Pfam" id="PF08030">
    <property type="entry name" value="NAD_binding_6"/>
    <property type="match status" value="1"/>
</dbReference>
<keyword evidence="7" id="KW-0560">Oxidoreductase</keyword>
<feature type="transmembrane region" description="Helical" evidence="10">
    <location>
        <begin position="299"/>
        <end position="321"/>
    </location>
</feature>
<keyword evidence="13" id="KW-1185">Reference proteome</keyword>
<evidence type="ECO:0000256" key="7">
    <source>
        <dbReference type="ARBA" id="ARBA00023002"/>
    </source>
</evidence>
<evidence type="ECO:0000256" key="5">
    <source>
        <dbReference type="ARBA" id="ARBA00022982"/>
    </source>
</evidence>
<reference evidence="13" key="1">
    <citation type="submission" date="2017-03" db="EMBL/GenBank/DDBJ databases">
        <title>Genomes of endolithic fungi from Antarctica.</title>
        <authorList>
            <person name="Coleine C."/>
            <person name="Masonjones S."/>
            <person name="Stajich J.E."/>
        </authorList>
    </citation>
    <scope>NUCLEOTIDE SEQUENCE [LARGE SCALE GENOMIC DNA]</scope>
    <source>
        <strain evidence="13">CCFEE 5527</strain>
    </source>
</reference>
<feature type="transmembrane region" description="Helical" evidence="10">
    <location>
        <begin position="189"/>
        <end position="210"/>
    </location>
</feature>
<dbReference type="InterPro" id="IPR013112">
    <property type="entry name" value="FAD-bd_8"/>
</dbReference>
<feature type="transmembrane region" description="Helical" evidence="10">
    <location>
        <begin position="327"/>
        <end position="347"/>
    </location>
</feature>
<evidence type="ECO:0000256" key="1">
    <source>
        <dbReference type="ARBA" id="ARBA00004141"/>
    </source>
</evidence>
<feature type="transmembrane region" description="Helical" evidence="10">
    <location>
        <begin position="264"/>
        <end position="287"/>
    </location>
</feature>
<feature type="transmembrane region" description="Helical" evidence="10">
    <location>
        <begin position="729"/>
        <end position="754"/>
    </location>
</feature>
<feature type="transmembrane region" description="Helical" evidence="10">
    <location>
        <begin position="43"/>
        <end position="65"/>
    </location>
</feature>
<dbReference type="InterPro" id="IPR013130">
    <property type="entry name" value="Fe3_Rdtase_TM_dom"/>
</dbReference>
<dbReference type="EMBL" id="NAJO01000031">
    <property type="protein sequence ID" value="OQO01273.1"/>
    <property type="molecule type" value="Genomic_DNA"/>
</dbReference>
<dbReference type="InterPro" id="IPR039261">
    <property type="entry name" value="FNR_nucleotide-bd"/>
</dbReference>
<evidence type="ECO:0000256" key="3">
    <source>
        <dbReference type="ARBA" id="ARBA00022448"/>
    </source>
</evidence>
<proteinExistence type="inferred from homology"/>
<evidence type="ECO:0000313" key="13">
    <source>
        <dbReference type="Proteomes" id="UP000192596"/>
    </source>
</evidence>
<keyword evidence="3" id="KW-0813">Transport</keyword>
<comment type="subcellular location">
    <subcellularLocation>
        <location evidence="1">Membrane</location>
        <topology evidence="1">Multi-pass membrane protein</topology>
    </subcellularLocation>
</comment>
<evidence type="ECO:0000313" key="12">
    <source>
        <dbReference type="EMBL" id="OQO01273.1"/>
    </source>
</evidence>
<dbReference type="Pfam" id="PF01794">
    <property type="entry name" value="Ferric_reduct"/>
    <property type="match status" value="1"/>
</dbReference>
<dbReference type="GO" id="GO:0000293">
    <property type="term" value="F:ferric-chelate reductase activity"/>
    <property type="evidence" value="ECO:0007669"/>
    <property type="project" value="UniProtKB-ARBA"/>
</dbReference>
<feature type="transmembrane region" description="Helical" evidence="10">
    <location>
        <begin position="165"/>
        <end position="183"/>
    </location>
</feature>
<dbReference type="GO" id="GO:0006826">
    <property type="term" value="P:iron ion transport"/>
    <property type="evidence" value="ECO:0007669"/>
    <property type="project" value="TreeGrafter"/>
</dbReference>
<dbReference type="Pfam" id="PF08022">
    <property type="entry name" value="FAD_binding_8"/>
    <property type="match status" value="1"/>
</dbReference>
<dbReference type="GO" id="GO:0015677">
    <property type="term" value="P:copper ion import"/>
    <property type="evidence" value="ECO:0007669"/>
    <property type="project" value="TreeGrafter"/>
</dbReference>
<dbReference type="SFLD" id="SFLDS00052">
    <property type="entry name" value="Ferric_Reductase_Domain"/>
    <property type="match status" value="1"/>
</dbReference>
<dbReference type="GO" id="GO:0005886">
    <property type="term" value="C:plasma membrane"/>
    <property type="evidence" value="ECO:0007669"/>
    <property type="project" value="TreeGrafter"/>
</dbReference>
<keyword evidence="9 10" id="KW-0472">Membrane</keyword>
<dbReference type="Proteomes" id="UP000192596">
    <property type="component" value="Unassembled WGS sequence"/>
</dbReference>
<evidence type="ECO:0000256" key="9">
    <source>
        <dbReference type="ARBA" id="ARBA00023136"/>
    </source>
</evidence>
<keyword evidence="4 10" id="KW-0812">Transmembrane</keyword>
<comment type="similarity">
    <text evidence="2">Belongs to the ferric reductase (FRE) family.</text>
</comment>
<feature type="transmembrane region" description="Helical" evidence="10">
    <location>
        <begin position="235"/>
        <end position="258"/>
    </location>
</feature>
<keyword evidence="6 10" id="KW-1133">Transmembrane helix</keyword>
<feature type="transmembrane region" description="Helical" evidence="10">
    <location>
        <begin position="876"/>
        <end position="903"/>
    </location>
</feature>
<dbReference type="STRING" id="1507870.A0A1V8SQ39"/>
<feature type="transmembrane region" description="Helical" evidence="10">
    <location>
        <begin position="766"/>
        <end position="790"/>
    </location>
</feature>
<evidence type="ECO:0000256" key="6">
    <source>
        <dbReference type="ARBA" id="ARBA00022989"/>
    </source>
</evidence>
<evidence type="ECO:0000256" key="10">
    <source>
        <dbReference type="SAM" id="Phobius"/>
    </source>
</evidence>
<accession>A0A1V8SQ39</accession>